<gene>
    <name evidence="2" type="ORF">A8L58_04660</name>
    <name evidence="1" type="ORF">AXH35_03195</name>
</gene>
<organism evidence="1 3">
    <name type="scientific">Acidipropionibacterium acidipropionici</name>
    <dbReference type="NCBI Taxonomy" id="1748"/>
    <lineage>
        <taxon>Bacteria</taxon>
        <taxon>Bacillati</taxon>
        <taxon>Actinomycetota</taxon>
        <taxon>Actinomycetes</taxon>
        <taxon>Propionibacteriales</taxon>
        <taxon>Propionibacteriaceae</taxon>
        <taxon>Acidipropionibacterium</taxon>
    </lineage>
</organism>
<reference evidence="1 3" key="2">
    <citation type="submission" date="2016-02" db="EMBL/GenBank/DDBJ databases">
        <title>Complete Genome Sequence of Propionibacterium acidipropionici ATCC 55737.</title>
        <authorList>
            <person name="Luna Flores C.H."/>
            <person name="Nielsen L.K."/>
            <person name="Marcellin E."/>
        </authorList>
    </citation>
    <scope>NUCLEOTIDE SEQUENCE [LARGE SCALE GENOMIC DNA]</scope>
    <source>
        <strain evidence="1 3">ATCC 55737</strain>
    </source>
</reference>
<keyword evidence="4" id="KW-1185">Reference proteome</keyword>
<protein>
    <submittedName>
        <fullName evidence="1">Uncharacterized protein</fullName>
    </submittedName>
</protein>
<evidence type="ECO:0000313" key="2">
    <source>
        <dbReference type="EMBL" id="AOZ46120.1"/>
    </source>
</evidence>
<evidence type="ECO:0000313" key="1">
    <source>
        <dbReference type="EMBL" id="AMS04631.1"/>
    </source>
</evidence>
<evidence type="ECO:0000313" key="3">
    <source>
        <dbReference type="Proteomes" id="UP000075221"/>
    </source>
</evidence>
<dbReference type="EMBL" id="CP015970">
    <property type="protein sequence ID" value="AOZ46120.1"/>
    <property type="molecule type" value="Genomic_DNA"/>
</dbReference>
<sequence length="134" mass="15199">MTRINLDAGDMSLIRYALRQTGAREESHRDLIPMADQLTSVESGTLTDDRVTTVTVPEAAWEALIDLKRQVHTLVAAEEARRRAHTLDRYDDAQTAEGRLYDALDTVREEWQFAERATQGIRPDQVIDCEVVES</sequence>
<dbReference type="Proteomes" id="UP000075221">
    <property type="component" value="Chromosome"/>
</dbReference>
<dbReference type="RefSeq" id="WP_062819047.1">
    <property type="nucleotide sequence ID" value="NZ_CP014352.1"/>
</dbReference>
<name>A0AAC9FBW0_9ACTN</name>
<proteinExistence type="predicted"/>
<accession>A0AAC9FBW0</accession>
<dbReference type="EMBL" id="CP014352">
    <property type="protein sequence ID" value="AMS04631.1"/>
    <property type="molecule type" value="Genomic_DNA"/>
</dbReference>
<evidence type="ECO:0000313" key="4">
    <source>
        <dbReference type="Proteomes" id="UP000178666"/>
    </source>
</evidence>
<dbReference type="Proteomes" id="UP000178666">
    <property type="component" value="Chromosome"/>
</dbReference>
<dbReference type="AlphaFoldDB" id="A0AAC9FBW0"/>
<reference evidence="2 4" key="1">
    <citation type="journal article" date="2016" name="Plant Dis.">
        <title>Improved production of propionic acid using genome shuffling.</title>
        <authorList>
            <person name="Luna-Flores C.H."/>
            <person name="Palfreyman R.W."/>
            <person name="Kromer J.O."/>
            <person name="Nielsen L.K."/>
            <person name="Marcellin E."/>
        </authorList>
    </citation>
    <scope>NUCLEOTIDE SEQUENCE [LARGE SCALE GENOMIC DNA]</scope>
    <source>
        <strain evidence="2 4">F3E8</strain>
    </source>
</reference>